<keyword evidence="2" id="KW-0175">Coiled coil</keyword>
<evidence type="ECO:0008006" key="8">
    <source>
        <dbReference type="Google" id="ProtNLM"/>
    </source>
</evidence>
<sequence>MDVQRLIDEVRVRPGLWDMQHPDNKSRTIIPKLWQEVADALKVDDVEQCKRKWKNVRDAYHALVKRTRKRIEKDIKRGVYDPQKDYDSKWIYYKSLEFVKDCKRKRHSMECRGNQATEQQEADEEEEDEEQIPTQDTSRIKIEPGFINIDEFQFNEDEDEEEYEKENAEYRAQFLTNTMSPDELLQNLPASTTIYSVSNGAGKKTPPAPPPITQPVKIRPIAAQSEQNVQFLENLHQEEEKLMKATQKDILQCSDHTADPDYNFLVSFMPQLKQMNALQNLQFRSRMCDLVLNIMAPNVGPPPLTASPALRIQPQPSPAALQNSGVRRNAEHITITTPAVLSSLMGRR</sequence>
<evidence type="ECO:0000256" key="2">
    <source>
        <dbReference type="SAM" id="Coils"/>
    </source>
</evidence>
<evidence type="ECO:0000259" key="4">
    <source>
        <dbReference type="PROSITE" id="PS51029"/>
    </source>
</evidence>
<evidence type="ECO:0000259" key="5">
    <source>
        <dbReference type="PROSITE" id="PS51031"/>
    </source>
</evidence>
<keyword evidence="7" id="KW-1185">Reference proteome</keyword>
<feature type="coiled-coil region" evidence="2">
    <location>
        <begin position="221"/>
        <end position="249"/>
    </location>
</feature>
<feature type="compositionally biased region" description="Acidic residues" evidence="3">
    <location>
        <begin position="120"/>
        <end position="131"/>
    </location>
</feature>
<dbReference type="InterPro" id="IPR006578">
    <property type="entry name" value="MADF-dom"/>
</dbReference>
<dbReference type="Proteomes" id="UP000095300">
    <property type="component" value="Unassembled WGS sequence"/>
</dbReference>
<dbReference type="PANTHER" id="PTHR12243:SF67">
    <property type="entry name" value="COREPRESSOR OF PANGOLIN, ISOFORM A-RELATED"/>
    <property type="match status" value="1"/>
</dbReference>
<dbReference type="InterPro" id="IPR039353">
    <property type="entry name" value="TF_Adf1"/>
</dbReference>
<dbReference type="VEuPathDB" id="VectorBase:SCAU012317"/>
<evidence type="ECO:0000256" key="3">
    <source>
        <dbReference type="SAM" id="MobiDB-lite"/>
    </source>
</evidence>
<evidence type="ECO:0000256" key="1">
    <source>
        <dbReference type="PROSITE-ProRule" id="PRU00371"/>
    </source>
</evidence>
<dbReference type="InterPro" id="IPR004210">
    <property type="entry name" value="BESS_motif"/>
</dbReference>
<organism evidence="6 7">
    <name type="scientific">Stomoxys calcitrans</name>
    <name type="common">Stable fly</name>
    <name type="synonym">Conops calcitrans</name>
    <dbReference type="NCBI Taxonomy" id="35570"/>
    <lineage>
        <taxon>Eukaryota</taxon>
        <taxon>Metazoa</taxon>
        <taxon>Ecdysozoa</taxon>
        <taxon>Arthropoda</taxon>
        <taxon>Hexapoda</taxon>
        <taxon>Insecta</taxon>
        <taxon>Pterygota</taxon>
        <taxon>Neoptera</taxon>
        <taxon>Endopterygota</taxon>
        <taxon>Diptera</taxon>
        <taxon>Brachycera</taxon>
        <taxon>Muscomorpha</taxon>
        <taxon>Muscoidea</taxon>
        <taxon>Muscidae</taxon>
        <taxon>Stomoxys</taxon>
    </lineage>
</organism>
<dbReference type="PROSITE" id="PS51029">
    <property type="entry name" value="MADF"/>
    <property type="match status" value="1"/>
</dbReference>
<dbReference type="SMART" id="SM00595">
    <property type="entry name" value="MADF"/>
    <property type="match status" value="1"/>
</dbReference>
<name>A0A1I8PYR7_STOCA</name>
<comment type="subcellular location">
    <subcellularLocation>
        <location evidence="1">Nucleus</location>
    </subcellularLocation>
</comment>
<evidence type="ECO:0000313" key="7">
    <source>
        <dbReference type="Proteomes" id="UP000095300"/>
    </source>
</evidence>
<dbReference type="KEGG" id="scac:106088871"/>
<dbReference type="GO" id="GO:0005634">
    <property type="term" value="C:nucleus"/>
    <property type="evidence" value="ECO:0007669"/>
    <property type="project" value="UniProtKB-SubCell"/>
</dbReference>
<evidence type="ECO:0000313" key="6">
    <source>
        <dbReference type="EnsemblMetazoa" id="SCAU012317-PA"/>
    </source>
</evidence>
<dbReference type="PANTHER" id="PTHR12243">
    <property type="entry name" value="MADF DOMAIN TRANSCRIPTION FACTOR"/>
    <property type="match status" value="1"/>
</dbReference>
<dbReference type="GO" id="GO:0005667">
    <property type="term" value="C:transcription regulator complex"/>
    <property type="evidence" value="ECO:0007669"/>
    <property type="project" value="TreeGrafter"/>
</dbReference>
<dbReference type="EnsemblMetazoa" id="SCAU012317-RA">
    <property type="protein sequence ID" value="SCAU012317-PA"/>
    <property type="gene ID" value="SCAU012317"/>
</dbReference>
<feature type="region of interest" description="Disordered" evidence="3">
    <location>
        <begin position="110"/>
        <end position="140"/>
    </location>
</feature>
<dbReference type="Pfam" id="PF10545">
    <property type="entry name" value="MADF_DNA_bdg"/>
    <property type="match status" value="1"/>
</dbReference>
<reference evidence="6" key="1">
    <citation type="submission" date="2020-05" db="UniProtKB">
        <authorList>
            <consortium name="EnsemblMetazoa"/>
        </authorList>
    </citation>
    <scope>IDENTIFICATION</scope>
    <source>
        <strain evidence="6">USDA</strain>
    </source>
</reference>
<feature type="domain" description="MADF" evidence="4">
    <location>
        <begin position="5"/>
        <end position="104"/>
    </location>
</feature>
<keyword evidence="1" id="KW-0539">Nucleus</keyword>
<dbReference type="Pfam" id="PF02944">
    <property type="entry name" value="BESS"/>
    <property type="match status" value="1"/>
</dbReference>
<gene>
    <name evidence="6" type="primary">106088871</name>
</gene>
<dbReference type="GO" id="GO:0003677">
    <property type="term" value="F:DNA binding"/>
    <property type="evidence" value="ECO:0007669"/>
    <property type="project" value="InterPro"/>
</dbReference>
<proteinExistence type="predicted"/>
<dbReference type="AlphaFoldDB" id="A0A1I8PYR7"/>
<dbReference type="PROSITE" id="PS51031">
    <property type="entry name" value="BESS"/>
    <property type="match status" value="1"/>
</dbReference>
<protein>
    <recommendedName>
        <fullName evidence="8">MADF domain-containing protein</fullName>
    </recommendedName>
</protein>
<accession>A0A1I8PYR7</accession>
<dbReference type="GO" id="GO:0006357">
    <property type="term" value="P:regulation of transcription by RNA polymerase II"/>
    <property type="evidence" value="ECO:0007669"/>
    <property type="project" value="TreeGrafter"/>
</dbReference>
<feature type="domain" description="BESS" evidence="5">
    <location>
        <begin position="258"/>
        <end position="297"/>
    </location>
</feature>
<dbReference type="OrthoDB" id="6159213at2759"/>